<organism evidence="3 4">
    <name type="scientific">Desulfolutivibrio sulfodismutans</name>
    <dbReference type="NCBI Taxonomy" id="63561"/>
    <lineage>
        <taxon>Bacteria</taxon>
        <taxon>Pseudomonadati</taxon>
        <taxon>Thermodesulfobacteriota</taxon>
        <taxon>Desulfovibrionia</taxon>
        <taxon>Desulfovibrionales</taxon>
        <taxon>Desulfovibrionaceae</taxon>
        <taxon>Desulfolutivibrio</taxon>
    </lineage>
</organism>
<dbReference type="PANTHER" id="PTHR43110">
    <property type="entry name" value="THIOL PEROXIDASE"/>
    <property type="match status" value="1"/>
</dbReference>
<dbReference type="InterPro" id="IPR036249">
    <property type="entry name" value="Thioredoxin-like_sf"/>
</dbReference>
<dbReference type="PROSITE" id="PS51352">
    <property type="entry name" value="THIOREDOXIN_2"/>
    <property type="match status" value="1"/>
</dbReference>
<dbReference type="GO" id="GO:0016491">
    <property type="term" value="F:oxidoreductase activity"/>
    <property type="evidence" value="ECO:0007669"/>
    <property type="project" value="InterPro"/>
</dbReference>
<evidence type="ECO:0000256" key="1">
    <source>
        <dbReference type="ARBA" id="ARBA00023284"/>
    </source>
</evidence>
<accession>A0A7K3NMG3</accession>
<protein>
    <submittedName>
        <fullName evidence="3">Redoxin domain-containing protein</fullName>
    </submittedName>
</protein>
<reference evidence="3 4" key="1">
    <citation type="submission" date="2020-02" db="EMBL/GenBank/DDBJ databases">
        <title>Comparative genomics of sulfur disproportionating microorganisms.</title>
        <authorList>
            <person name="Ward L.M."/>
            <person name="Bertran E."/>
            <person name="Johnston D.T."/>
        </authorList>
    </citation>
    <scope>NUCLEOTIDE SEQUENCE [LARGE SCALE GENOMIC DNA]</scope>
    <source>
        <strain evidence="3 4">DSM 3696</strain>
    </source>
</reference>
<keyword evidence="1" id="KW-0676">Redox-active center</keyword>
<proteinExistence type="predicted"/>
<evidence type="ECO:0000313" key="3">
    <source>
        <dbReference type="EMBL" id="NDY57013.1"/>
    </source>
</evidence>
<dbReference type="Pfam" id="PF00578">
    <property type="entry name" value="AhpC-TSA"/>
    <property type="match status" value="1"/>
</dbReference>
<dbReference type="InterPro" id="IPR000866">
    <property type="entry name" value="AhpC/TSA"/>
</dbReference>
<sequence>MNQAQPWMTRLASRRRAPLYRILLTALPLLVVVGFSPAVRAEEAPAFTDSLFQASEPLKAVDSVLAVKVGDPMPDFDLPTIDGGRVRRTDFVGKKKLVLSFVPAAWTPVCSGQWPGYNIARELFAAENAELVGVSVDNVPSLHAWVTQMGGLWFPVASDFWPHGALSGRLGILRPEGVAERALFIVDEKGVIRYIDVHDINARPDLGALITALRGVKD</sequence>
<dbReference type="EMBL" id="JAAGRQ010000034">
    <property type="protein sequence ID" value="NDY57013.1"/>
    <property type="molecule type" value="Genomic_DNA"/>
</dbReference>
<dbReference type="PANTHER" id="PTHR43110:SF1">
    <property type="entry name" value="THIOL PEROXIDASE"/>
    <property type="match status" value="1"/>
</dbReference>
<evidence type="ECO:0000259" key="2">
    <source>
        <dbReference type="PROSITE" id="PS51352"/>
    </source>
</evidence>
<name>A0A7K3NMG3_9BACT</name>
<dbReference type="Gene3D" id="3.40.30.10">
    <property type="entry name" value="Glutaredoxin"/>
    <property type="match status" value="1"/>
</dbReference>
<dbReference type="InterPro" id="IPR013766">
    <property type="entry name" value="Thioredoxin_domain"/>
</dbReference>
<dbReference type="SUPFAM" id="SSF52833">
    <property type="entry name" value="Thioredoxin-like"/>
    <property type="match status" value="1"/>
</dbReference>
<dbReference type="GO" id="GO:0016209">
    <property type="term" value="F:antioxidant activity"/>
    <property type="evidence" value="ECO:0007669"/>
    <property type="project" value="InterPro"/>
</dbReference>
<dbReference type="Proteomes" id="UP000469724">
    <property type="component" value="Unassembled WGS sequence"/>
</dbReference>
<comment type="caution">
    <text evidence="3">The sequence shown here is derived from an EMBL/GenBank/DDBJ whole genome shotgun (WGS) entry which is preliminary data.</text>
</comment>
<dbReference type="InterPro" id="IPR050455">
    <property type="entry name" value="Tpx_Peroxidase_subfamily"/>
</dbReference>
<dbReference type="RefSeq" id="WP_163302060.1">
    <property type="nucleotide sequence ID" value="NZ_JAAGRQ010000034.1"/>
</dbReference>
<gene>
    <name evidence="3" type="ORF">G3N56_09690</name>
</gene>
<feature type="domain" description="Thioredoxin" evidence="2">
    <location>
        <begin position="67"/>
        <end position="218"/>
    </location>
</feature>
<dbReference type="AlphaFoldDB" id="A0A7K3NMG3"/>
<evidence type="ECO:0000313" key="4">
    <source>
        <dbReference type="Proteomes" id="UP000469724"/>
    </source>
</evidence>
<keyword evidence="4" id="KW-1185">Reference proteome</keyword>